<dbReference type="SMART" id="SM00490">
    <property type="entry name" value="HELICc"/>
    <property type="match status" value="1"/>
</dbReference>
<dbReference type="InterPro" id="IPR014001">
    <property type="entry name" value="Helicase_ATP-bd"/>
</dbReference>
<dbReference type="InterPro" id="IPR001650">
    <property type="entry name" value="Helicase_C-like"/>
</dbReference>
<organism evidence="4 5">
    <name type="scientific">Salmonirosea aquatica</name>
    <dbReference type="NCBI Taxonomy" id="2654236"/>
    <lineage>
        <taxon>Bacteria</taxon>
        <taxon>Pseudomonadati</taxon>
        <taxon>Bacteroidota</taxon>
        <taxon>Cytophagia</taxon>
        <taxon>Cytophagales</taxon>
        <taxon>Spirosomataceae</taxon>
        <taxon>Salmonirosea</taxon>
    </lineage>
</organism>
<dbReference type="RefSeq" id="WP_152760280.1">
    <property type="nucleotide sequence ID" value="NZ_WHLY01000002.1"/>
</dbReference>
<protein>
    <submittedName>
        <fullName evidence="4">NgoFVII family restriction endonuclease</fullName>
    </submittedName>
</protein>
<evidence type="ECO:0000313" key="5">
    <source>
        <dbReference type="Proteomes" id="UP000479293"/>
    </source>
</evidence>
<name>A0A7C9BG37_9BACT</name>
<dbReference type="Pfam" id="PF00271">
    <property type="entry name" value="Helicase_C"/>
    <property type="match status" value="1"/>
</dbReference>
<proteinExistence type="predicted"/>
<gene>
    <name evidence="4" type="ORF">GBK04_12960</name>
</gene>
<keyword evidence="4" id="KW-0540">Nuclease</keyword>
<dbReference type="CDD" id="cd09117">
    <property type="entry name" value="PLDc_Bfil_DEXD_like"/>
    <property type="match status" value="1"/>
</dbReference>
<feature type="domain" description="Helicase C-terminal" evidence="3">
    <location>
        <begin position="720"/>
        <end position="881"/>
    </location>
</feature>
<dbReference type="InterPro" id="IPR049730">
    <property type="entry name" value="SNF2/RAD54-like_C"/>
</dbReference>
<keyword evidence="4" id="KW-0255">Endonuclease</keyword>
<evidence type="ECO:0000313" key="4">
    <source>
        <dbReference type="EMBL" id="MPR34241.1"/>
    </source>
</evidence>
<reference evidence="4 5" key="1">
    <citation type="submission" date="2019-10" db="EMBL/GenBank/DDBJ databases">
        <title>Draft Genome Sequence of Cytophagaceae sp. SJW1-29.</title>
        <authorList>
            <person name="Choi A."/>
        </authorList>
    </citation>
    <scope>NUCLEOTIDE SEQUENCE [LARGE SCALE GENOMIC DNA]</scope>
    <source>
        <strain evidence="4 5">SJW1-29</strain>
    </source>
</reference>
<evidence type="ECO:0000256" key="1">
    <source>
        <dbReference type="ARBA" id="ARBA00022801"/>
    </source>
</evidence>
<dbReference type="Gene3D" id="3.40.50.300">
    <property type="entry name" value="P-loop containing nucleotide triphosphate hydrolases"/>
    <property type="match status" value="1"/>
</dbReference>
<dbReference type="SUPFAM" id="SSF52540">
    <property type="entry name" value="P-loop containing nucleoside triphosphate hydrolases"/>
    <property type="match status" value="2"/>
</dbReference>
<dbReference type="Proteomes" id="UP000479293">
    <property type="component" value="Unassembled WGS sequence"/>
</dbReference>
<keyword evidence="5" id="KW-1185">Reference proteome</keyword>
<dbReference type="Gene3D" id="3.40.50.10810">
    <property type="entry name" value="Tandem AAA-ATPase domain"/>
    <property type="match status" value="2"/>
</dbReference>
<dbReference type="Gene3D" id="3.30.870.10">
    <property type="entry name" value="Endonuclease Chain A"/>
    <property type="match status" value="1"/>
</dbReference>
<dbReference type="PROSITE" id="PS51194">
    <property type="entry name" value="HELICASE_CTER"/>
    <property type="match status" value="1"/>
</dbReference>
<dbReference type="GO" id="GO:0004519">
    <property type="term" value="F:endonuclease activity"/>
    <property type="evidence" value="ECO:0007669"/>
    <property type="project" value="UniProtKB-KW"/>
</dbReference>
<sequence length="1138" mass="131228">MVIAEKQSHQIVDNLSTPSLGSELEKLVIQAERADFCVGYFNLRGWREIAEAVDTVNGGYVEEDGDEEFRYCRLIIGMQKMPIDIIRDYFEKQGNVNSELLKQAITDNTTAVRIKRKVTEELRQQLTVGVPTTYDEYILRQLVRQLKSKKVVVKLYLRQLLHAKLYLAYQADKTINSFLGSSNLTLSGLTHQAEMNTDIFEPDTTRRLAEWFNDRWDDRLSLDITQELIEILEQSWASDRLVSPYHVYLKMAYHLSREAQAGIDQYSIPKIFQRELLDFQEKAVQIAAQHLHKRGGVLLGDVVGLGKTITATALAKTVEFAYPEVLVICPATLVTMWENYRIQYQLNALVMSLQQAQTKLKDLRRYRLVIIDESHNLRNSDGKRFRAIRSYIEENESRVILLSATPYNKTYLDLSNQLRLFLSDDQDLGITPENLIRALGGEVQFAAKFPELFQRSIRAFEKSEEPDDWRELMRLYMVRRTRSFVKENYATYDEERQRYYLTFKDGSRSYFPDRLSKKVEYGFDPEDVTDQYARLYSPEVVAIITSLNLPRYGLGNYELPIKHVTPSVDEAALLANLSHAGQRLMGFCRTNLFKRLESCGYSFLLSLCRHAVRNYVFLYALDNGLPLPVGQQLSDLIDPDLTDEDEDDEDITLLTDEAEYYEKAQRIYERYRSPRHYARFNWIRSEFFVPELKSSLIYDARALLSILKKNDNWHPSQDRQLRALADLCSTRHRTEKILIFTQFADTARYLCRQLAQLNLGSIDCVTGQTEDPSLLVRRFSPVSNGAKTNKIQELRILVTTDRLSEGHNLQDSHIILNYDLPWAIIRLIQRAGRVDRIGQQSDNILCYSFLPEEGIEQIINLRERLRNRMAENAEVVGTDEVFFEGDKVVLHDLYNENSKMLDNEDTDTEVDLSSYAYQVWKNAVDRDPSLLKTIPNLPNVTYATKTNDNQGISGSGVVVYARTPDDNDVLTWLDEKGSVITQSQLAILRAAECAPGTPGLPRLEHHHDLVQQGVDLIRREEASTGGTLGRKTSIKYRLYTRLEDYAKQYEDTLFTMDDLKDTLDELYRYPLKEWAKDALNRALRTGINDTDLAKLVLSLREEDRLCIIREEELTYRQPQIICSLGIQADSSVPTTPCA</sequence>
<dbReference type="InterPro" id="IPR025202">
    <property type="entry name" value="PLD-like_dom"/>
</dbReference>
<dbReference type="SMART" id="SM00487">
    <property type="entry name" value="DEXDc"/>
    <property type="match status" value="1"/>
</dbReference>
<dbReference type="Pfam" id="PF13091">
    <property type="entry name" value="PLDc_2"/>
    <property type="match status" value="1"/>
</dbReference>
<accession>A0A7C9BG37</accession>
<feature type="domain" description="Helicase ATP-binding" evidence="2">
    <location>
        <begin position="288"/>
        <end position="424"/>
    </location>
</feature>
<comment type="caution">
    <text evidence="4">The sequence shown here is derived from an EMBL/GenBank/DDBJ whole genome shotgun (WGS) entry which is preliminary data.</text>
</comment>
<dbReference type="EMBL" id="WHLY01000002">
    <property type="protein sequence ID" value="MPR34241.1"/>
    <property type="molecule type" value="Genomic_DNA"/>
</dbReference>
<dbReference type="CDD" id="cd18793">
    <property type="entry name" value="SF2_C_SNF"/>
    <property type="match status" value="1"/>
</dbReference>
<dbReference type="PANTHER" id="PTHR45766:SF6">
    <property type="entry name" value="SWI_SNF-RELATED MATRIX-ASSOCIATED ACTIN-DEPENDENT REGULATOR OF CHROMATIN SUBFAMILY A-LIKE PROTEIN 1"/>
    <property type="match status" value="1"/>
</dbReference>
<dbReference type="PANTHER" id="PTHR45766">
    <property type="entry name" value="DNA ANNEALING HELICASE AND ENDONUCLEASE ZRANB3 FAMILY MEMBER"/>
    <property type="match status" value="1"/>
</dbReference>
<keyword evidence="1" id="KW-0378">Hydrolase</keyword>
<dbReference type="AlphaFoldDB" id="A0A7C9BG37"/>
<dbReference type="InterPro" id="IPR027417">
    <property type="entry name" value="P-loop_NTPase"/>
</dbReference>
<dbReference type="GO" id="GO:0016787">
    <property type="term" value="F:hydrolase activity"/>
    <property type="evidence" value="ECO:0007669"/>
    <property type="project" value="UniProtKB-KW"/>
</dbReference>
<dbReference type="InterPro" id="IPR038718">
    <property type="entry name" value="SNF2-like_sf"/>
</dbReference>
<evidence type="ECO:0000259" key="3">
    <source>
        <dbReference type="PROSITE" id="PS51194"/>
    </source>
</evidence>
<dbReference type="SUPFAM" id="SSF56024">
    <property type="entry name" value="Phospholipase D/nuclease"/>
    <property type="match status" value="1"/>
</dbReference>
<dbReference type="PROSITE" id="PS51192">
    <property type="entry name" value="HELICASE_ATP_BIND_1"/>
    <property type="match status" value="1"/>
</dbReference>
<evidence type="ECO:0000259" key="2">
    <source>
        <dbReference type="PROSITE" id="PS51192"/>
    </source>
</evidence>